<reference evidence="1" key="1">
    <citation type="submission" date="2013-07" db="EMBL/GenBank/DDBJ databases">
        <title>The genome of Eucalyptus grandis.</title>
        <authorList>
            <person name="Schmutz J."/>
            <person name="Hayes R."/>
            <person name="Myburg A."/>
            <person name="Tuskan G."/>
            <person name="Grattapaglia D."/>
            <person name="Rokhsar D.S."/>
        </authorList>
    </citation>
    <scope>NUCLEOTIDE SEQUENCE</scope>
    <source>
        <tissue evidence="1">Leaf extractions</tissue>
    </source>
</reference>
<accession>A0A059AVI7</accession>
<dbReference type="AlphaFoldDB" id="A0A059AVI7"/>
<dbReference type="EMBL" id="KK198760">
    <property type="protein sequence ID" value="KCW57789.1"/>
    <property type="molecule type" value="Genomic_DNA"/>
</dbReference>
<gene>
    <name evidence="1" type="ORF">EUGRSUZ_H00545</name>
</gene>
<dbReference type="InParanoid" id="A0A059AVI7"/>
<organism evidence="1">
    <name type="scientific">Eucalyptus grandis</name>
    <name type="common">Flooded gum</name>
    <dbReference type="NCBI Taxonomy" id="71139"/>
    <lineage>
        <taxon>Eukaryota</taxon>
        <taxon>Viridiplantae</taxon>
        <taxon>Streptophyta</taxon>
        <taxon>Embryophyta</taxon>
        <taxon>Tracheophyta</taxon>
        <taxon>Spermatophyta</taxon>
        <taxon>Magnoliopsida</taxon>
        <taxon>eudicotyledons</taxon>
        <taxon>Gunneridae</taxon>
        <taxon>Pentapetalae</taxon>
        <taxon>rosids</taxon>
        <taxon>malvids</taxon>
        <taxon>Myrtales</taxon>
        <taxon>Myrtaceae</taxon>
        <taxon>Myrtoideae</taxon>
        <taxon>Eucalypteae</taxon>
        <taxon>Eucalyptus</taxon>
    </lineage>
</organism>
<sequence>MHHFHICSMVKNWLSLDFPGCTMSRALGFHSCFLTQFCSYSSKDSVKLMLIRHFPQLSVVTVIAHLDCFTHIN</sequence>
<dbReference type="Gramene" id="KCW57789">
    <property type="protein sequence ID" value="KCW57789"/>
    <property type="gene ID" value="EUGRSUZ_H00545"/>
</dbReference>
<evidence type="ECO:0000313" key="1">
    <source>
        <dbReference type="EMBL" id="KCW57789.1"/>
    </source>
</evidence>
<name>A0A059AVI7_EUCGR</name>
<proteinExistence type="predicted"/>
<protein>
    <submittedName>
        <fullName evidence="1">Uncharacterized protein</fullName>
    </submittedName>
</protein>